<reference evidence="1" key="1">
    <citation type="submission" date="2022-08" db="EMBL/GenBank/DDBJ databases">
        <authorList>
            <person name="Gutierrez-Valencia J."/>
        </authorList>
    </citation>
    <scope>NUCLEOTIDE SEQUENCE</scope>
</reference>
<sequence>MESQLAVPCRFRRHRDHHHQALPRPNWCDSSIYAFCFILVAFHRVFHGF</sequence>
<accession>A0AAV0I799</accession>
<gene>
    <name evidence="1" type="ORF">LITE_LOCUS7916</name>
</gene>
<keyword evidence="2" id="KW-1185">Reference proteome</keyword>
<dbReference type="EMBL" id="CAMGYJ010000003">
    <property type="protein sequence ID" value="CAI0393404.1"/>
    <property type="molecule type" value="Genomic_DNA"/>
</dbReference>
<dbReference type="Proteomes" id="UP001154282">
    <property type="component" value="Unassembled WGS sequence"/>
</dbReference>
<comment type="caution">
    <text evidence="1">The sequence shown here is derived from an EMBL/GenBank/DDBJ whole genome shotgun (WGS) entry which is preliminary data.</text>
</comment>
<protein>
    <submittedName>
        <fullName evidence="1">Uncharacterized protein</fullName>
    </submittedName>
</protein>
<name>A0AAV0I799_9ROSI</name>
<evidence type="ECO:0000313" key="1">
    <source>
        <dbReference type="EMBL" id="CAI0393404.1"/>
    </source>
</evidence>
<organism evidence="1 2">
    <name type="scientific">Linum tenue</name>
    <dbReference type="NCBI Taxonomy" id="586396"/>
    <lineage>
        <taxon>Eukaryota</taxon>
        <taxon>Viridiplantae</taxon>
        <taxon>Streptophyta</taxon>
        <taxon>Embryophyta</taxon>
        <taxon>Tracheophyta</taxon>
        <taxon>Spermatophyta</taxon>
        <taxon>Magnoliopsida</taxon>
        <taxon>eudicotyledons</taxon>
        <taxon>Gunneridae</taxon>
        <taxon>Pentapetalae</taxon>
        <taxon>rosids</taxon>
        <taxon>fabids</taxon>
        <taxon>Malpighiales</taxon>
        <taxon>Linaceae</taxon>
        <taxon>Linum</taxon>
    </lineage>
</organism>
<dbReference type="AlphaFoldDB" id="A0AAV0I799"/>
<proteinExistence type="predicted"/>
<evidence type="ECO:0000313" key="2">
    <source>
        <dbReference type="Proteomes" id="UP001154282"/>
    </source>
</evidence>